<dbReference type="Proteomes" id="UP000430519">
    <property type="component" value="Unassembled WGS sequence"/>
</dbReference>
<organism evidence="1 2">
    <name type="scientific">Deinococcus xianganensis</name>
    <dbReference type="NCBI Taxonomy" id="1507289"/>
    <lineage>
        <taxon>Bacteria</taxon>
        <taxon>Thermotogati</taxon>
        <taxon>Deinococcota</taxon>
        <taxon>Deinococci</taxon>
        <taxon>Deinococcales</taxon>
        <taxon>Deinococcaceae</taxon>
        <taxon>Deinococcus</taxon>
    </lineage>
</organism>
<dbReference type="EMBL" id="WVHK01000117">
    <property type="protein sequence ID" value="MXV21662.1"/>
    <property type="molecule type" value="Genomic_DNA"/>
</dbReference>
<protein>
    <submittedName>
        <fullName evidence="1">Uncharacterized protein</fullName>
    </submittedName>
</protein>
<reference evidence="1 2" key="1">
    <citation type="submission" date="2019-11" db="EMBL/GenBank/DDBJ databases">
        <title>Genome sequence of Deinococcus xianganensis Y35, AI-2 producing algicidal bacterium, isolated from lake water.</title>
        <authorList>
            <person name="Li Y."/>
        </authorList>
    </citation>
    <scope>NUCLEOTIDE SEQUENCE [LARGE SCALE GENOMIC DNA]</scope>
    <source>
        <strain evidence="1 2">Y35</strain>
    </source>
</reference>
<dbReference type="AlphaFoldDB" id="A0A6I4YJK0"/>
<evidence type="ECO:0000313" key="2">
    <source>
        <dbReference type="Proteomes" id="UP000430519"/>
    </source>
</evidence>
<comment type="caution">
    <text evidence="1">The sequence shown here is derived from an EMBL/GenBank/DDBJ whole genome shotgun (WGS) entry which is preliminary data.</text>
</comment>
<gene>
    <name evidence="1" type="ORF">GLX28_18750</name>
</gene>
<proteinExistence type="predicted"/>
<name>A0A6I4YJK0_9DEIO</name>
<evidence type="ECO:0000313" key="1">
    <source>
        <dbReference type="EMBL" id="MXV21662.1"/>
    </source>
</evidence>
<sequence length="132" mass="15152">MTKEQKPSYAFLSDLITDIPPERRKLFINGLKTAIRSDLIEAAPVADTFELNFIGLDEQRKSVEKSAHQHDFAIHRTPAFETWFSKQKAIQLKRGGVHYPSKATLTEDPEAFAKAMQQFRKQHRGGRGRTKR</sequence>
<keyword evidence="2" id="KW-1185">Reference proteome</keyword>
<dbReference type="RefSeq" id="WP_160982065.1">
    <property type="nucleotide sequence ID" value="NZ_WVHK01000117.1"/>
</dbReference>
<accession>A0A6I4YJK0</accession>